<name>A0ABY2BV03_9ACTN</name>
<accession>A0ABY2BV03</accession>
<dbReference type="InterPro" id="IPR058852">
    <property type="entry name" value="HTH_77"/>
</dbReference>
<evidence type="ECO:0000313" key="3">
    <source>
        <dbReference type="Proteomes" id="UP000295818"/>
    </source>
</evidence>
<dbReference type="SUPFAM" id="SSF52540">
    <property type="entry name" value="P-loop containing nucleoside triphosphate hydrolases"/>
    <property type="match status" value="1"/>
</dbReference>
<dbReference type="PROSITE" id="PS00622">
    <property type="entry name" value="HTH_LUXR_1"/>
    <property type="match status" value="1"/>
</dbReference>
<dbReference type="SMART" id="SM00421">
    <property type="entry name" value="HTH_LUXR"/>
    <property type="match status" value="1"/>
</dbReference>
<dbReference type="Pfam" id="PF25872">
    <property type="entry name" value="HTH_77"/>
    <property type="match status" value="1"/>
</dbReference>
<dbReference type="CDD" id="cd06170">
    <property type="entry name" value="LuxR_C_like"/>
    <property type="match status" value="1"/>
</dbReference>
<dbReference type="PRINTS" id="PR00038">
    <property type="entry name" value="HTHLUXR"/>
</dbReference>
<dbReference type="Gene3D" id="3.40.50.300">
    <property type="entry name" value="P-loop containing nucleotide triphosphate hydrolases"/>
    <property type="match status" value="1"/>
</dbReference>
<dbReference type="SUPFAM" id="SSF55073">
    <property type="entry name" value="Nucleotide cyclase"/>
    <property type="match status" value="1"/>
</dbReference>
<dbReference type="PANTHER" id="PTHR47691">
    <property type="entry name" value="REGULATOR-RELATED"/>
    <property type="match status" value="1"/>
</dbReference>
<dbReference type="Gene3D" id="1.10.10.10">
    <property type="entry name" value="Winged helix-like DNA-binding domain superfamily/Winged helix DNA-binding domain"/>
    <property type="match status" value="1"/>
</dbReference>
<dbReference type="PROSITE" id="PS50043">
    <property type="entry name" value="HTH_LUXR_2"/>
    <property type="match status" value="1"/>
</dbReference>
<dbReference type="InterPro" id="IPR029787">
    <property type="entry name" value="Nucleotide_cyclase"/>
</dbReference>
<dbReference type="SUPFAM" id="SSF46894">
    <property type="entry name" value="C-terminal effector domain of the bipartite response regulators"/>
    <property type="match status" value="1"/>
</dbReference>
<dbReference type="Proteomes" id="UP000295818">
    <property type="component" value="Unassembled WGS sequence"/>
</dbReference>
<keyword evidence="3" id="KW-1185">Reference proteome</keyword>
<feature type="domain" description="HTH luxR-type" evidence="1">
    <location>
        <begin position="940"/>
        <end position="1005"/>
    </location>
</feature>
<dbReference type="Pfam" id="PF00196">
    <property type="entry name" value="GerE"/>
    <property type="match status" value="1"/>
</dbReference>
<dbReference type="RefSeq" id="WP_158292735.1">
    <property type="nucleotide sequence ID" value="NZ_SLWM01000001.1"/>
</dbReference>
<dbReference type="InterPro" id="IPR000792">
    <property type="entry name" value="Tscrpt_reg_LuxR_C"/>
</dbReference>
<dbReference type="Gene3D" id="1.25.40.10">
    <property type="entry name" value="Tetratricopeptide repeat domain"/>
    <property type="match status" value="2"/>
</dbReference>
<dbReference type="SUPFAM" id="SSF48452">
    <property type="entry name" value="TPR-like"/>
    <property type="match status" value="2"/>
</dbReference>
<reference evidence="2 3" key="1">
    <citation type="journal article" date="2015" name="Stand. Genomic Sci.">
        <title>Genomic Encyclopedia of Bacterial and Archaeal Type Strains, Phase III: the genomes of soil and plant-associated and newly described type strains.</title>
        <authorList>
            <person name="Whitman W.B."/>
            <person name="Woyke T."/>
            <person name="Klenk H.P."/>
            <person name="Zhou Y."/>
            <person name="Lilburn T.G."/>
            <person name="Beck B.J."/>
            <person name="De Vos P."/>
            <person name="Vandamme P."/>
            <person name="Eisen J.A."/>
            <person name="Garrity G."/>
            <person name="Hugenholtz P."/>
            <person name="Kyrpides N.C."/>
        </authorList>
    </citation>
    <scope>NUCLEOTIDE SEQUENCE [LARGE SCALE GENOMIC DNA]</scope>
    <source>
        <strain evidence="2 3">VKM Ac-2538</strain>
    </source>
</reference>
<dbReference type="InterPro" id="IPR016032">
    <property type="entry name" value="Sig_transdc_resp-reg_C-effctor"/>
</dbReference>
<gene>
    <name evidence="2" type="ORF">EV644_101759</name>
</gene>
<dbReference type="EMBL" id="SLWM01000001">
    <property type="protein sequence ID" value="TCO32116.1"/>
    <property type="molecule type" value="Genomic_DNA"/>
</dbReference>
<dbReference type="InterPro" id="IPR036388">
    <property type="entry name" value="WH-like_DNA-bd_sf"/>
</dbReference>
<comment type="caution">
    <text evidence="2">The sequence shown here is derived from an EMBL/GenBank/DDBJ whole genome shotgun (WGS) entry which is preliminary data.</text>
</comment>
<dbReference type="InterPro" id="IPR011990">
    <property type="entry name" value="TPR-like_helical_dom_sf"/>
</dbReference>
<proteinExistence type="predicted"/>
<evidence type="ECO:0000313" key="2">
    <source>
        <dbReference type="EMBL" id="TCO32116.1"/>
    </source>
</evidence>
<sequence>MGGATVAAVAVSYAPDSGPPIAPALERLEQLVGESLAGGRPVLRDVARPVVVFEDPAEAVAAARHFRDATAGLPAGQLVRIAVSTGITERHVVRHAQRLNEIANPGQLLLSALTAEIAAATAGTADAGSVGGLFVDLGLHRLRDLGAAERVFAVQGQAGEALRSLDGVPNNLPVMFTSFVGRQAELGALRAQVMGNRLVTLTGPGGSGKTRLAAQIAAELADRWPDGVWWIDLAPVTDGGQVPEVVASAVGVLAESSGRSGPLIASQLSNRKALLCFDNCEHLLDSVAEFVVTVQVACPEITVLTTSREPLDVAGEVVWRVPSLTSSEAVSLFVERAGPGFIPDEEAEQAIRTICARLDGIPLALELATAWLRTLTPQQIEAGLDDRFGLLVRSTRGVAARQQTLASSIDWSYDLLDSDEREVFRRLAVFAGGFTLDAASAVCGTTGVREVIGRLVDKSLVVAADARYRLLETIREYAATRLADGLDGLRDRHLDYFLRVAEEAAPELDRNRDAWRAVIEPERENFRAALDHGLSGSETAKGRRLAAALPWLWNLQGTGQEGIGYLRRAIESSPDDRSLLQARLLYGYATVADTAAPFEYDAAQRGLELATELGDDSLRARCLAMVAVRNYYLDFQGAWDRCEEGRLLAESIGDEVARDANLGLECLLLVLWDRHAEARQLLESVSEGLIARGERGIATAMVTLLSDSLASTGELPLAVETARKALAIAEPLGDLHRVGMARGQVAQLLGRSGELDVALELMHPFLRLIENAGTWVPSLGKVMGDLYRWNGEYEKAIDWLRRDVPTEGPIADTYIPAVTLPALGTALRQAGRLDEAAEALDRAVVLARRYDLPRILADALEQQGYLELDEDPDKAADLLHESLTLRVDHGLRLYWQDSLDALSLLAEQTNRPKDAERLAQLDLDEAVAYVRRTRGARGRPSTGWASLTPTERDVVAAAVEGLNNPEIGARLFMSRGTVKTHLAHIYTKLGISNRTELATHAAKRP</sequence>
<evidence type="ECO:0000259" key="1">
    <source>
        <dbReference type="PROSITE" id="PS50043"/>
    </source>
</evidence>
<dbReference type="PANTHER" id="PTHR47691:SF3">
    <property type="entry name" value="HTH-TYPE TRANSCRIPTIONAL REGULATOR RV0890C-RELATED"/>
    <property type="match status" value="1"/>
</dbReference>
<dbReference type="InterPro" id="IPR027417">
    <property type="entry name" value="P-loop_NTPase"/>
</dbReference>
<organism evidence="2 3">
    <name type="scientific">Kribbella orskensis</name>
    <dbReference type="NCBI Taxonomy" id="2512216"/>
    <lineage>
        <taxon>Bacteria</taxon>
        <taxon>Bacillati</taxon>
        <taxon>Actinomycetota</taxon>
        <taxon>Actinomycetes</taxon>
        <taxon>Propionibacteriales</taxon>
        <taxon>Kribbellaceae</taxon>
        <taxon>Kribbella</taxon>
    </lineage>
</organism>
<protein>
    <submittedName>
        <fullName evidence="2">ATPase</fullName>
    </submittedName>
</protein>